<keyword evidence="2" id="KW-1185">Reference proteome</keyword>
<sequence>MRKDKFKDKVFEIMNETENLAIADIESNDHGDRMNITLLDGSKFEIYIVEVKR</sequence>
<reference evidence="1 2" key="1">
    <citation type="submission" date="2016-10" db="EMBL/GenBank/DDBJ databases">
        <authorList>
            <person name="de Groot N.N."/>
        </authorList>
    </citation>
    <scope>NUCLEOTIDE SEQUENCE [LARGE SCALE GENOMIC DNA]</scope>
    <source>
        <strain evidence="1 2">DSM 9179</strain>
    </source>
</reference>
<evidence type="ECO:0000313" key="1">
    <source>
        <dbReference type="EMBL" id="SEW04407.1"/>
    </source>
</evidence>
<gene>
    <name evidence="1" type="ORF">SAMN05421659_103335</name>
</gene>
<protein>
    <submittedName>
        <fullName evidence="1">Uncharacterized protein</fullName>
    </submittedName>
</protein>
<dbReference type="RefSeq" id="WP_170841318.1">
    <property type="nucleotide sequence ID" value="NZ_FOJI01000003.1"/>
</dbReference>
<dbReference type="AlphaFoldDB" id="A0A1I0NSB5"/>
<organism evidence="1 2">
    <name type="scientific">[Clostridium] fimetarium</name>
    <dbReference type="NCBI Taxonomy" id="99656"/>
    <lineage>
        <taxon>Bacteria</taxon>
        <taxon>Bacillati</taxon>
        <taxon>Bacillota</taxon>
        <taxon>Clostridia</taxon>
        <taxon>Lachnospirales</taxon>
        <taxon>Lachnospiraceae</taxon>
    </lineage>
</organism>
<dbReference type="EMBL" id="FOJI01000003">
    <property type="protein sequence ID" value="SEW04407.1"/>
    <property type="molecule type" value="Genomic_DNA"/>
</dbReference>
<proteinExistence type="predicted"/>
<dbReference type="Proteomes" id="UP000199701">
    <property type="component" value="Unassembled WGS sequence"/>
</dbReference>
<evidence type="ECO:0000313" key="2">
    <source>
        <dbReference type="Proteomes" id="UP000199701"/>
    </source>
</evidence>
<accession>A0A1I0NSB5</accession>
<name>A0A1I0NSB5_9FIRM</name>